<protein>
    <submittedName>
        <fullName evidence="1">Uncharacterized protein</fullName>
    </submittedName>
</protein>
<gene>
    <name evidence="1" type="ORF">BC938DRAFT_477177</name>
</gene>
<keyword evidence="2" id="KW-1185">Reference proteome</keyword>
<reference evidence="1 2" key="1">
    <citation type="journal article" date="2018" name="New Phytol.">
        <title>Phylogenomics of Endogonaceae and evolution of mycorrhizas within Mucoromycota.</title>
        <authorList>
            <person name="Chang Y."/>
            <person name="Desiro A."/>
            <person name="Na H."/>
            <person name="Sandor L."/>
            <person name="Lipzen A."/>
            <person name="Clum A."/>
            <person name="Barry K."/>
            <person name="Grigoriev I.V."/>
            <person name="Martin F.M."/>
            <person name="Stajich J.E."/>
            <person name="Smith M.E."/>
            <person name="Bonito G."/>
            <person name="Spatafora J.W."/>
        </authorList>
    </citation>
    <scope>NUCLEOTIDE SEQUENCE [LARGE SCALE GENOMIC DNA]</scope>
    <source>
        <strain evidence="1 2">AD002</strain>
    </source>
</reference>
<accession>A0A433QPP5</accession>
<dbReference type="AlphaFoldDB" id="A0A433QPP5"/>
<name>A0A433QPP5_9FUNG</name>
<organism evidence="1 2">
    <name type="scientific">Jimgerdemannia flammicorona</name>
    <dbReference type="NCBI Taxonomy" id="994334"/>
    <lineage>
        <taxon>Eukaryota</taxon>
        <taxon>Fungi</taxon>
        <taxon>Fungi incertae sedis</taxon>
        <taxon>Mucoromycota</taxon>
        <taxon>Mucoromycotina</taxon>
        <taxon>Endogonomycetes</taxon>
        <taxon>Endogonales</taxon>
        <taxon>Endogonaceae</taxon>
        <taxon>Jimgerdemannia</taxon>
    </lineage>
</organism>
<evidence type="ECO:0000313" key="1">
    <source>
        <dbReference type="EMBL" id="RUS31755.1"/>
    </source>
</evidence>
<sequence>MVRTSCTSSVREIGRRQGDVGKVYAIGIQGFDRHLHIYAMDWRVPGLYHFNKTLTSLNMWSNNISTKAIAKVLETNKLSPRRICSHITSAQRPSQGT</sequence>
<comment type="caution">
    <text evidence="1">The sequence shown here is derived from an EMBL/GenBank/DDBJ whole genome shotgun (WGS) entry which is preliminary data.</text>
</comment>
<dbReference type="EMBL" id="RBNJ01002649">
    <property type="protein sequence ID" value="RUS31755.1"/>
    <property type="molecule type" value="Genomic_DNA"/>
</dbReference>
<evidence type="ECO:0000313" key="2">
    <source>
        <dbReference type="Proteomes" id="UP000274822"/>
    </source>
</evidence>
<dbReference type="Proteomes" id="UP000274822">
    <property type="component" value="Unassembled WGS sequence"/>
</dbReference>
<proteinExistence type="predicted"/>